<dbReference type="AlphaFoldDB" id="A0A392NDI9"/>
<keyword evidence="2" id="KW-1185">Reference proteome</keyword>
<dbReference type="EMBL" id="LXQA010034347">
    <property type="protein sequence ID" value="MCH97205.1"/>
    <property type="molecule type" value="Genomic_DNA"/>
</dbReference>
<organism evidence="1 2">
    <name type="scientific">Trifolium medium</name>
    <dbReference type="NCBI Taxonomy" id="97028"/>
    <lineage>
        <taxon>Eukaryota</taxon>
        <taxon>Viridiplantae</taxon>
        <taxon>Streptophyta</taxon>
        <taxon>Embryophyta</taxon>
        <taxon>Tracheophyta</taxon>
        <taxon>Spermatophyta</taxon>
        <taxon>Magnoliopsida</taxon>
        <taxon>eudicotyledons</taxon>
        <taxon>Gunneridae</taxon>
        <taxon>Pentapetalae</taxon>
        <taxon>rosids</taxon>
        <taxon>fabids</taxon>
        <taxon>Fabales</taxon>
        <taxon>Fabaceae</taxon>
        <taxon>Papilionoideae</taxon>
        <taxon>50 kb inversion clade</taxon>
        <taxon>NPAAA clade</taxon>
        <taxon>Hologalegina</taxon>
        <taxon>IRL clade</taxon>
        <taxon>Trifolieae</taxon>
        <taxon>Trifolium</taxon>
    </lineage>
</organism>
<accession>A0A392NDI9</accession>
<sequence length="74" mass="8339">MHRCIMVMHWFKTLSGSGPLHYVSVHSGHALVQDALGFQYFSSCTNAFWTCTVSRYLGICFAPVQLQHAPVQHT</sequence>
<protein>
    <submittedName>
        <fullName evidence="1">Uncharacterized protein</fullName>
    </submittedName>
</protein>
<gene>
    <name evidence="1" type="ORF">A2U01_0018198</name>
</gene>
<dbReference type="Proteomes" id="UP000265520">
    <property type="component" value="Unassembled WGS sequence"/>
</dbReference>
<proteinExistence type="predicted"/>
<reference evidence="1 2" key="1">
    <citation type="journal article" date="2018" name="Front. Plant Sci.">
        <title>Red Clover (Trifolium pratense) and Zigzag Clover (T. medium) - A Picture of Genomic Similarities and Differences.</title>
        <authorList>
            <person name="Dluhosova J."/>
            <person name="Istvanek J."/>
            <person name="Nedelnik J."/>
            <person name="Repkova J."/>
        </authorList>
    </citation>
    <scope>NUCLEOTIDE SEQUENCE [LARGE SCALE GENOMIC DNA]</scope>
    <source>
        <strain evidence="2">cv. 10/8</strain>
        <tissue evidence="1">Leaf</tissue>
    </source>
</reference>
<comment type="caution">
    <text evidence="1">The sequence shown here is derived from an EMBL/GenBank/DDBJ whole genome shotgun (WGS) entry which is preliminary data.</text>
</comment>
<evidence type="ECO:0000313" key="2">
    <source>
        <dbReference type="Proteomes" id="UP000265520"/>
    </source>
</evidence>
<name>A0A392NDI9_9FABA</name>
<evidence type="ECO:0000313" key="1">
    <source>
        <dbReference type="EMBL" id="MCH97205.1"/>
    </source>
</evidence>